<feature type="transmembrane region" description="Helical" evidence="6">
    <location>
        <begin position="298"/>
        <end position="318"/>
    </location>
</feature>
<evidence type="ECO:0000256" key="3">
    <source>
        <dbReference type="ARBA" id="ARBA00022989"/>
    </source>
</evidence>
<sequence length="439" mass="44197">MTTKQVAAPRRPVAVMSVGHAAVDFYQGAVPALVPFLVAERHYGYAAASGIVLAATLLSSLVQPLFGSLTDRWTMPWLIPVSTLCAGLGIALSGLGDSYVLTCLAVALSGIGVAAYHPEAARLARVASGASHVAMGWFSLGGNIGFALAPAAVGPLLSAGSLSASPWLAVPAVAGVLLTAHVVRTLAPRAAVAKAAARKAGPDNWPEFLRLTAVIVCRSVVFVGLSAFIAVYAQQRVGGGATAGSAALFVLFAGGAVGTVLGGRLASRWGRVRTLRIAYAACVPAVAGLVLVPGPALYVFAALTATALYVPFSLHITLGQDLLPNRMGTASGVTLGLAVSVGGVASPAIGALADATSLRTALLPLIGLCGVAWLVARTLTEPGEGGSGGGRPGLPREDDDLVDEAAPQVDDVGPGQPGAATRRGEDPPVPGPLARHVHR</sequence>
<dbReference type="PROSITE" id="PS50850">
    <property type="entry name" value="MFS"/>
    <property type="match status" value="1"/>
</dbReference>
<dbReference type="PANTHER" id="PTHR43129:SF1">
    <property type="entry name" value="FOSMIDOMYCIN RESISTANCE PROTEIN"/>
    <property type="match status" value="1"/>
</dbReference>
<dbReference type="InterPro" id="IPR036259">
    <property type="entry name" value="MFS_trans_sf"/>
</dbReference>
<feature type="transmembrane region" description="Helical" evidence="6">
    <location>
        <begin position="274"/>
        <end position="292"/>
    </location>
</feature>
<dbReference type="InterPro" id="IPR020846">
    <property type="entry name" value="MFS_dom"/>
</dbReference>
<evidence type="ECO:0000256" key="6">
    <source>
        <dbReference type="SAM" id="Phobius"/>
    </source>
</evidence>
<gene>
    <name evidence="8" type="ORF">OEIGOIKO_03070</name>
</gene>
<evidence type="ECO:0000256" key="4">
    <source>
        <dbReference type="ARBA" id="ARBA00023136"/>
    </source>
</evidence>
<feature type="domain" description="Major facilitator superfamily (MFS) profile" evidence="7">
    <location>
        <begin position="12"/>
        <end position="379"/>
    </location>
</feature>
<keyword evidence="4 6" id="KW-0472">Membrane</keyword>
<organism evidence="8 9">
    <name type="scientific">Streptomyces chrestomyceticus JCM 4735</name>
    <dbReference type="NCBI Taxonomy" id="1306181"/>
    <lineage>
        <taxon>Bacteria</taxon>
        <taxon>Bacillati</taxon>
        <taxon>Actinomycetota</taxon>
        <taxon>Actinomycetes</taxon>
        <taxon>Kitasatosporales</taxon>
        <taxon>Streptomycetaceae</taxon>
        <taxon>Streptomyces</taxon>
    </lineage>
</organism>
<evidence type="ECO:0000313" key="9">
    <source>
        <dbReference type="Proteomes" id="UP000287830"/>
    </source>
</evidence>
<feature type="transmembrane region" description="Helical" evidence="6">
    <location>
        <begin position="330"/>
        <end position="352"/>
    </location>
</feature>
<feature type="transmembrane region" description="Helical" evidence="6">
    <location>
        <begin position="43"/>
        <end position="62"/>
    </location>
</feature>
<feature type="transmembrane region" description="Helical" evidence="6">
    <location>
        <begin position="137"/>
        <end position="158"/>
    </location>
</feature>
<name>A0A7U9KV22_9ACTN</name>
<feature type="compositionally biased region" description="Gly residues" evidence="5">
    <location>
        <begin position="383"/>
        <end position="392"/>
    </location>
</feature>
<dbReference type="SUPFAM" id="SSF103473">
    <property type="entry name" value="MFS general substrate transporter"/>
    <property type="match status" value="1"/>
</dbReference>
<reference evidence="8 9" key="1">
    <citation type="submission" date="2018-11" db="EMBL/GenBank/DDBJ databases">
        <title>Whole genome sequence of Streptomyces chrestomyceticus NBRC 13444(T).</title>
        <authorList>
            <person name="Komaki H."/>
            <person name="Tamura T."/>
        </authorList>
    </citation>
    <scope>NUCLEOTIDE SEQUENCE [LARGE SCALE GENOMIC DNA]</scope>
    <source>
        <strain evidence="8 9">NBRC 13444</strain>
    </source>
</reference>
<feature type="region of interest" description="Disordered" evidence="5">
    <location>
        <begin position="381"/>
        <end position="439"/>
    </location>
</feature>
<dbReference type="CDD" id="cd17478">
    <property type="entry name" value="MFS_FsR"/>
    <property type="match status" value="1"/>
</dbReference>
<dbReference type="Proteomes" id="UP000287830">
    <property type="component" value="Unassembled WGS sequence"/>
</dbReference>
<evidence type="ECO:0000256" key="2">
    <source>
        <dbReference type="ARBA" id="ARBA00022692"/>
    </source>
</evidence>
<feature type="transmembrane region" description="Helical" evidence="6">
    <location>
        <begin position="74"/>
        <end position="92"/>
    </location>
</feature>
<dbReference type="GO" id="GO:0022857">
    <property type="term" value="F:transmembrane transporter activity"/>
    <property type="evidence" value="ECO:0007669"/>
    <property type="project" value="InterPro"/>
</dbReference>
<comment type="subcellular location">
    <subcellularLocation>
        <location evidence="1">Cell membrane</location>
        <topology evidence="1">Multi-pass membrane protein</topology>
    </subcellularLocation>
</comment>
<evidence type="ECO:0000259" key="7">
    <source>
        <dbReference type="PROSITE" id="PS50850"/>
    </source>
</evidence>
<keyword evidence="3 6" id="KW-1133">Transmembrane helix</keyword>
<feature type="transmembrane region" description="Helical" evidence="6">
    <location>
        <begin position="239"/>
        <end position="262"/>
    </location>
</feature>
<comment type="caution">
    <text evidence="8">The sequence shown here is derived from an EMBL/GenBank/DDBJ whole genome shotgun (WGS) entry which is preliminary data.</text>
</comment>
<dbReference type="EMBL" id="BHZC01000001">
    <property type="protein sequence ID" value="GCD35327.1"/>
    <property type="molecule type" value="Genomic_DNA"/>
</dbReference>
<feature type="transmembrane region" description="Helical" evidence="6">
    <location>
        <begin position="208"/>
        <end position="233"/>
    </location>
</feature>
<dbReference type="PANTHER" id="PTHR43129">
    <property type="entry name" value="FOSMIDOMYCIN RESISTANCE PROTEIN"/>
    <property type="match status" value="1"/>
</dbReference>
<feature type="transmembrane region" description="Helical" evidence="6">
    <location>
        <begin position="164"/>
        <end position="187"/>
    </location>
</feature>
<proteinExistence type="predicted"/>
<dbReference type="InterPro" id="IPR011701">
    <property type="entry name" value="MFS"/>
</dbReference>
<feature type="transmembrane region" description="Helical" evidence="6">
    <location>
        <begin position="98"/>
        <end position="116"/>
    </location>
</feature>
<feature type="transmembrane region" description="Helical" evidence="6">
    <location>
        <begin position="358"/>
        <end position="376"/>
    </location>
</feature>
<dbReference type="Pfam" id="PF07690">
    <property type="entry name" value="MFS_1"/>
    <property type="match status" value="1"/>
</dbReference>
<evidence type="ECO:0000313" key="8">
    <source>
        <dbReference type="EMBL" id="GCD35327.1"/>
    </source>
</evidence>
<evidence type="ECO:0000256" key="5">
    <source>
        <dbReference type="SAM" id="MobiDB-lite"/>
    </source>
</evidence>
<dbReference type="AlphaFoldDB" id="A0A7U9KV22"/>
<evidence type="ECO:0000256" key="1">
    <source>
        <dbReference type="ARBA" id="ARBA00004651"/>
    </source>
</evidence>
<accession>A0A7U9KV22</accession>
<dbReference type="Gene3D" id="1.20.1250.20">
    <property type="entry name" value="MFS general substrate transporter like domains"/>
    <property type="match status" value="2"/>
</dbReference>
<protein>
    <submittedName>
        <fullName evidence="8">MFS transporter</fullName>
    </submittedName>
</protein>
<dbReference type="GO" id="GO:0005886">
    <property type="term" value="C:plasma membrane"/>
    <property type="evidence" value="ECO:0007669"/>
    <property type="project" value="UniProtKB-SubCell"/>
</dbReference>
<keyword evidence="2 6" id="KW-0812">Transmembrane</keyword>